<keyword evidence="6 10" id="KW-0560">Oxidoreductase</keyword>
<feature type="binding site" evidence="10">
    <location>
        <position position="142"/>
    </location>
    <ligand>
        <name>substrate</name>
    </ligand>
</feature>
<proteinExistence type="inferred from homology"/>
<evidence type="ECO:0000256" key="8">
    <source>
        <dbReference type="ARBA" id="ARBA00023096"/>
    </source>
</evidence>
<dbReference type="GO" id="GO:0008270">
    <property type="term" value="F:zinc ion binding"/>
    <property type="evidence" value="ECO:0007669"/>
    <property type="project" value="UniProtKB-UniRule"/>
</dbReference>
<dbReference type="RefSeq" id="WP_013797321.1">
    <property type="nucleotide sequence ID" value="NC_015559.1"/>
</dbReference>
<evidence type="ECO:0000256" key="6">
    <source>
        <dbReference type="ARBA" id="ARBA00023002"/>
    </source>
</evidence>
<dbReference type="NCBIfam" id="TIGR00557">
    <property type="entry name" value="pdxA"/>
    <property type="match status" value="1"/>
</dbReference>
<comment type="pathway">
    <text evidence="10">Cofactor biosynthesis; pyridoxine 5'-phosphate biosynthesis; pyridoxine 5'-phosphate from D-erythrose 4-phosphate: step 4/5.</text>
</comment>
<dbReference type="Gene3D" id="3.40.718.10">
    <property type="entry name" value="Isopropylmalate Dehydrogenase"/>
    <property type="match status" value="1"/>
</dbReference>
<dbReference type="Pfam" id="PF04166">
    <property type="entry name" value="PdxA"/>
    <property type="match status" value="1"/>
</dbReference>
<comment type="cofactor">
    <cofactor evidence="10">
        <name>Zn(2+)</name>
        <dbReference type="ChEBI" id="CHEBI:29105"/>
    </cofactor>
    <cofactor evidence="10">
        <name>Mg(2+)</name>
        <dbReference type="ChEBI" id="CHEBI:18420"/>
    </cofactor>
    <cofactor evidence="10">
        <name>Co(2+)</name>
        <dbReference type="ChEBI" id="CHEBI:48828"/>
    </cofactor>
    <text evidence="10">Binds 1 divalent metal cation per subunit. Can use ions such as Zn(2+), Mg(2+) or Co(2+).</text>
</comment>
<comment type="subunit">
    <text evidence="10">Homodimer.</text>
</comment>
<accession>F6D025</accession>
<dbReference type="GO" id="GO:0005737">
    <property type="term" value="C:cytoplasm"/>
    <property type="evidence" value="ECO:0007669"/>
    <property type="project" value="UniProtKB-SubCell"/>
</dbReference>
<evidence type="ECO:0000256" key="1">
    <source>
        <dbReference type="ARBA" id="ARBA00022490"/>
    </source>
</evidence>
<dbReference type="GO" id="GO:0050570">
    <property type="term" value="F:4-hydroxythreonine-4-phosphate dehydrogenase activity"/>
    <property type="evidence" value="ECO:0007669"/>
    <property type="project" value="UniProtKB-UniRule"/>
</dbReference>
<sequence>MKQASPDTLPIIAITSGEPAGIGPDIILSALNESSFAARLVVLGDIDLLRSRAKTLNLKLDIKALATHSKLPAHQPGKISLIHIPMAQIAQPGQLNIANAPYVLETLKQAGEGCLSGQFDAIVTPPVHKGILCQTGTHFSGHTEFFQAQCNSPHVVMMLASEAMKVALVTTHLPLKDVSSAITEEALRKVTLALHRDLQTKFGIEHPRILVCGLNPHAGEDGHLGKEEIETIIPALDKLRSEGLDLIGPLPADTLFTPKYLENADCALAMYHDQGLPVLKYSGFGNAVNITLGLPIIRTSVDHGTAIDLAGTGSANHGSLNVAIQHAINMANNAKKFSK</sequence>
<dbReference type="HOGENOM" id="CLU_040168_1_0_6"/>
<organism evidence="11 12">
    <name type="scientific">Marinomonas posidonica (strain CECT 7376 / NCIMB 14433 / IVIA-Po-181)</name>
    <dbReference type="NCBI Taxonomy" id="491952"/>
    <lineage>
        <taxon>Bacteria</taxon>
        <taxon>Pseudomonadati</taxon>
        <taxon>Pseudomonadota</taxon>
        <taxon>Gammaproteobacteria</taxon>
        <taxon>Oceanospirillales</taxon>
        <taxon>Oceanospirillaceae</taxon>
        <taxon>Marinomonas</taxon>
    </lineage>
</organism>
<evidence type="ECO:0000313" key="12">
    <source>
        <dbReference type="Proteomes" id="UP000009230"/>
    </source>
</evidence>
<keyword evidence="1 10" id="KW-0963">Cytoplasm</keyword>
<dbReference type="InterPro" id="IPR037510">
    <property type="entry name" value="PdxA"/>
</dbReference>
<dbReference type="OrthoDB" id="9801783at2"/>
<evidence type="ECO:0000256" key="10">
    <source>
        <dbReference type="HAMAP-Rule" id="MF_00536"/>
    </source>
</evidence>
<keyword evidence="8 10" id="KW-0664">Pyridoxine biosynthesis</keyword>
<evidence type="ECO:0000256" key="4">
    <source>
        <dbReference type="ARBA" id="ARBA00022842"/>
    </source>
</evidence>
<feature type="binding site" evidence="10">
    <location>
        <position position="172"/>
    </location>
    <ligand>
        <name>a divalent metal cation</name>
        <dbReference type="ChEBI" id="CHEBI:60240"/>
        <note>ligand shared between dimeric partners</note>
    </ligand>
</feature>
<dbReference type="PANTHER" id="PTHR30004">
    <property type="entry name" value="4-HYDROXYTHREONINE-4-PHOSPHATE DEHYDROGENASE"/>
    <property type="match status" value="1"/>
</dbReference>
<dbReference type="STRING" id="491952.Mar181_2819"/>
<protein>
    <recommendedName>
        <fullName evidence="10">4-hydroxythreonine-4-phosphate dehydrogenase</fullName>
        <ecNumber evidence="10">1.1.1.262</ecNumber>
    </recommendedName>
    <alternativeName>
        <fullName evidence="10">4-(phosphohydroxy)-L-threonine dehydrogenase</fullName>
    </alternativeName>
</protein>
<dbReference type="AlphaFoldDB" id="F6D025"/>
<feature type="binding site" evidence="10">
    <location>
        <position position="298"/>
    </location>
    <ligand>
        <name>substrate</name>
    </ligand>
</feature>
<keyword evidence="3 10" id="KW-0862">Zinc</keyword>
<comment type="similarity">
    <text evidence="10">Belongs to the PdxA family.</text>
</comment>
<comment type="catalytic activity">
    <reaction evidence="10">
        <text>4-(phosphooxy)-L-threonine + NAD(+) = 3-amino-2-oxopropyl phosphate + CO2 + NADH</text>
        <dbReference type="Rhea" id="RHEA:32275"/>
        <dbReference type="ChEBI" id="CHEBI:16526"/>
        <dbReference type="ChEBI" id="CHEBI:57279"/>
        <dbReference type="ChEBI" id="CHEBI:57540"/>
        <dbReference type="ChEBI" id="CHEBI:57945"/>
        <dbReference type="ChEBI" id="CHEBI:58452"/>
        <dbReference type="EC" id="1.1.1.262"/>
    </reaction>
</comment>
<dbReference type="GO" id="GO:0050897">
    <property type="term" value="F:cobalt ion binding"/>
    <property type="evidence" value="ECO:0007669"/>
    <property type="project" value="UniProtKB-UniRule"/>
</dbReference>
<evidence type="ECO:0000256" key="5">
    <source>
        <dbReference type="ARBA" id="ARBA00022857"/>
    </source>
</evidence>
<dbReference type="HAMAP" id="MF_00536">
    <property type="entry name" value="PdxA"/>
    <property type="match status" value="1"/>
</dbReference>
<dbReference type="GO" id="GO:0051287">
    <property type="term" value="F:NAD binding"/>
    <property type="evidence" value="ECO:0007669"/>
    <property type="project" value="InterPro"/>
</dbReference>
<dbReference type="eggNOG" id="COG1995">
    <property type="taxonomic scope" value="Bacteria"/>
</dbReference>
<feature type="binding site" evidence="10">
    <location>
        <position position="272"/>
    </location>
    <ligand>
        <name>a divalent metal cation</name>
        <dbReference type="ChEBI" id="CHEBI:60240"/>
        <note>ligand shared between dimeric partners</note>
    </ligand>
</feature>
<keyword evidence="2 10" id="KW-0479">Metal-binding</keyword>
<feature type="binding site" evidence="10">
    <location>
        <position position="143"/>
    </location>
    <ligand>
        <name>substrate</name>
    </ligand>
</feature>
<keyword evidence="9 10" id="KW-0170">Cobalt</keyword>
<keyword evidence="5 10" id="KW-0521">NADP</keyword>
<evidence type="ECO:0000256" key="2">
    <source>
        <dbReference type="ARBA" id="ARBA00022723"/>
    </source>
</evidence>
<evidence type="ECO:0000256" key="9">
    <source>
        <dbReference type="ARBA" id="ARBA00023285"/>
    </source>
</evidence>
<dbReference type="EC" id="1.1.1.262" evidence="10"/>
<dbReference type="KEGG" id="mpc:Mar181_2819"/>
<dbReference type="UniPathway" id="UPA00244">
    <property type="reaction ID" value="UER00312"/>
</dbReference>
<comment type="miscellaneous">
    <text evidence="10">The active site is located at the dimer interface.</text>
</comment>
<keyword evidence="7 10" id="KW-0520">NAD</keyword>
<gene>
    <name evidence="10" type="primary">pdxA</name>
    <name evidence="11" type="ordered locus">Mar181_2819</name>
</gene>
<name>F6D025_MARPP</name>
<keyword evidence="12" id="KW-1185">Reference proteome</keyword>
<dbReference type="SUPFAM" id="SSF53659">
    <property type="entry name" value="Isocitrate/Isopropylmalate dehydrogenase-like"/>
    <property type="match status" value="1"/>
</dbReference>
<dbReference type="GO" id="GO:0000287">
    <property type="term" value="F:magnesium ion binding"/>
    <property type="evidence" value="ECO:0007669"/>
    <property type="project" value="UniProtKB-UniRule"/>
</dbReference>
<dbReference type="EMBL" id="CP002771">
    <property type="protein sequence ID" value="AEF55849.1"/>
    <property type="molecule type" value="Genomic_DNA"/>
</dbReference>
<evidence type="ECO:0000313" key="11">
    <source>
        <dbReference type="EMBL" id="AEF55849.1"/>
    </source>
</evidence>
<comment type="function">
    <text evidence="10">Catalyzes the NAD(P)-dependent oxidation of 4-(phosphooxy)-L-threonine (HTP) into 2-amino-3-oxo-4-(phosphooxy)butyric acid which spontaneously decarboxylates to form 3-amino-2-oxopropyl phosphate (AHAP).</text>
</comment>
<comment type="subcellular location">
    <subcellularLocation>
        <location evidence="10">Cytoplasm</location>
    </subcellularLocation>
</comment>
<dbReference type="Proteomes" id="UP000009230">
    <property type="component" value="Chromosome"/>
</dbReference>
<feature type="binding site" evidence="10">
    <location>
        <position position="217"/>
    </location>
    <ligand>
        <name>a divalent metal cation</name>
        <dbReference type="ChEBI" id="CHEBI:60240"/>
        <note>ligand shared between dimeric partners</note>
    </ligand>
</feature>
<dbReference type="PANTHER" id="PTHR30004:SF5">
    <property type="entry name" value="4-HYDROXYTHREONINE-4-PHOSPHATE DEHYDROGENASE"/>
    <property type="match status" value="1"/>
</dbReference>
<feature type="binding site" evidence="10">
    <location>
        <position position="280"/>
    </location>
    <ligand>
        <name>substrate</name>
    </ligand>
</feature>
<feature type="binding site" evidence="10">
    <location>
        <position position="289"/>
    </location>
    <ligand>
        <name>substrate</name>
    </ligand>
</feature>
<reference evidence="11 12" key="1">
    <citation type="journal article" date="2012" name="Stand. Genomic Sci.">
        <title>Complete genome sequence of Marinomonas posidonica type strain (IVIA-Po-181(T)).</title>
        <authorList>
            <person name="Lucas-Elio P."/>
            <person name="Goodwin L."/>
            <person name="Woyke T."/>
            <person name="Pitluck S."/>
            <person name="Nolan M."/>
            <person name="Kyrpides N.C."/>
            <person name="Detter J.C."/>
            <person name="Copeland A."/>
            <person name="Lu M."/>
            <person name="Bruce D."/>
            <person name="Detter C."/>
            <person name="Tapia R."/>
            <person name="Han S."/>
            <person name="Land M.L."/>
            <person name="Ivanova N."/>
            <person name="Mikhailova N."/>
            <person name="Johnston A.W."/>
            <person name="Sanchez-Amat A."/>
        </authorList>
    </citation>
    <scope>NUCLEOTIDE SEQUENCE [LARGE SCALE GENOMIC DNA]</scope>
    <source>
        <strain evidence="12">CECT 7376 / NCIMB 14433 / IVIA-Po-181</strain>
    </source>
</reference>
<dbReference type="InterPro" id="IPR005255">
    <property type="entry name" value="PdxA_fam"/>
</dbReference>
<dbReference type="GO" id="GO:0042823">
    <property type="term" value="P:pyridoxal phosphate biosynthetic process"/>
    <property type="evidence" value="ECO:0007669"/>
    <property type="project" value="UniProtKB-UniRule"/>
</dbReference>
<dbReference type="GO" id="GO:0008615">
    <property type="term" value="P:pyridoxine biosynthetic process"/>
    <property type="evidence" value="ECO:0007669"/>
    <property type="project" value="UniProtKB-UniRule"/>
</dbReference>
<keyword evidence="4 10" id="KW-0460">Magnesium</keyword>
<evidence type="ECO:0000256" key="7">
    <source>
        <dbReference type="ARBA" id="ARBA00023027"/>
    </source>
</evidence>
<evidence type="ECO:0000256" key="3">
    <source>
        <dbReference type="ARBA" id="ARBA00022833"/>
    </source>
</evidence>